<dbReference type="InterPro" id="IPR002104">
    <property type="entry name" value="Integrase_catalytic"/>
</dbReference>
<dbReference type="InterPro" id="IPR050090">
    <property type="entry name" value="Tyrosine_recombinase_XerCD"/>
</dbReference>
<dbReference type="InterPro" id="IPR011010">
    <property type="entry name" value="DNA_brk_join_enz"/>
</dbReference>
<evidence type="ECO:0000256" key="1">
    <source>
        <dbReference type="ARBA" id="ARBA00004496"/>
    </source>
</evidence>
<keyword evidence="2" id="KW-0229">DNA integration</keyword>
<organism evidence="5 6">
    <name type="scientific">Legionella clemsonensis</name>
    <dbReference type="NCBI Taxonomy" id="1867846"/>
    <lineage>
        <taxon>Bacteria</taxon>
        <taxon>Pseudomonadati</taxon>
        <taxon>Pseudomonadota</taxon>
        <taxon>Gammaproteobacteria</taxon>
        <taxon>Legionellales</taxon>
        <taxon>Legionellaceae</taxon>
        <taxon>Legionella</taxon>
    </lineage>
</organism>
<dbReference type="GO" id="GO:0015074">
    <property type="term" value="P:DNA integration"/>
    <property type="evidence" value="ECO:0007669"/>
    <property type="project" value="UniProtKB-KW"/>
</dbReference>
<dbReference type="SUPFAM" id="SSF56349">
    <property type="entry name" value="DNA breaking-rejoining enzymes"/>
    <property type="match status" value="1"/>
</dbReference>
<evidence type="ECO:0000313" key="6">
    <source>
        <dbReference type="Proteomes" id="UP000201728"/>
    </source>
</evidence>
<sequence length="234" mass="27617">MKERTPTKEIVKKICKILREERPDYVYLRDLFKKVRAEFNIEVTTKTKRLPYVPTEEELKQYYHAVWQTKNIKHMVLIKVLLYTGIRVQELVNIQIADIDYDRCQIRINKGKGSKDRIVPFSIDFRETLMLFANTEQSKGAVYLFESNRKKPFTTRAIRKILAEYAADAGMQQSISPHKLRHFLFTWLKKQGIDEALIQPYSGHETRQSLEIYSKLSLSEAQKAYDSVMNKFMV</sequence>
<dbReference type="Proteomes" id="UP000201728">
    <property type="component" value="Chromosome"/>
</dbReference>
<dbReference type="OrthoDB" id="9801717at2"/>
<dbReference type="RefSeq" id="WP_094089861.1">
    <property type="nucleotide sequence ID" value="NZ_CP016397.1"/>
</dbReference>
<dbReference type="GO" id="GO:0005737">
    <property type="term" value="C:cytoplasm"/>
    <property type="evidence" value="ECO:0007669"/>
    <property type="project" value="UniProtKB-SubCell"/>
</dbReference>
<dbReference type="Pfam" id="PF00589">
    <property type="entry name" value="Phage_integrase"/>
    <property type="match status" value="1"/>
</dbReference>
<feature type="domain" description="Tyr recombinase" evidence="4">
    <location>
        <begin position="49"/>
        <end position="226"/>
    </location>
</feature>
<keyword evidence="3" id="KW-0233">DNA recombination</keyword>
<dbReference type="GO" id="GO:0006310">
    <property type="term" value="P:DNA recombination"/>
    <property type="evidence" value="ECO:0007669"/>
    <property type="project" value="UniProtKB-KW"/>
</dbReference>
<evidence type="ECO:0000256" key="3">
    <source>
        <dbReference type="ARBA" id="ARBA00023172"/>
    </source>
</evidence>
<protein>
    <submittedName>
        <fullName evidence="5">Tyrosine recombinase XerC</fullName>
    </submittedName>
</protein>
<dbReference type="EMBL" id="CP016397">
    <property type="protein sequence ID" value="ASQ44724.1"/>
    <property type="molecule type" value="Genomic_DNA"/>
</dbReference>
<dbReference type="Gene3D" id="1.10.443.10">
    <property type="entry name" value="Intergrase catalytic core"/>
    <property type="match status" value="1"/>
</dbReference>
<name>A0A222NYQ4_9GAMM</name>
<dbReference type="PANTHER" id="PTHR30349">
    <property type="entry name" value="PHAGE INTEGRASE-RELATED"/>
    <property type="match status" value="1"/>
</dbReference>
<dbReference type="PROSITE" id="PS51898">
    <property type="entry name" value="TYR_RECOMBINASE"/>
    <property type="match status" value="1"/>
</dbReference>
<dbReference type="KEGG" id="lcd:clem_00790"/>
<keyword evidence="6" id="KW-1185">Reference proteome</keyword>
<comment type="subcellular location">
    <subcellularLocation>
        <location evidence="1">Cytoplasm</location>
    </subcellularLocation>
</comment>
<dbReference type="PANTHER" id="PTHR30349:SF77">
    <property type="entry name" value="TYROSINE RECOMBINASE XERC"/>
    <property type="match status" value="1"/>
</dbReference>
<gene>
    <name evidence="5" type="primary">xerC_1</name>
    <name evidence="5" type="ORF">clem_00790</name>
</gene>
<evidence type="ECO:0000313" key="5">
    <source>
        <dbReference type="EMBL" id="ASQ44724.1"/>
    </source>
</evidence>
<dbReference type="AlphaFoldDB" id="A0A222NYQ4"/>
<dbReference type="GO" id="GO:0003677">
    <property type="term" value="F:DNA binding"/>
    <property type="evidence" value="ECO:0007669"/>
    <property type="project" value="InterPro"/>
</dbReference>
<reference evidence="6" key="1">
    <citation type="submission" date="2016-07" db="EMBL/GenBank/DDBJ databases">
        <authorList>
            <person name="Florea S."/>
            <person name="Webb J.S."/>
            <person name="Jaromczyk J."/>
            <person name="Schardl C.L."/>
        </authorList>
    </citation>
    <scope>NUCLEOTIDE SEQUENCE [LARGE SCALE GENOMIC DNA]</scope>
    <source>
        <strain evidence="6">CDC-D5610</strain>
    </source>
</reference>
<evidence type="ECO:0000256" key="2">
    <source>
        <dbReference type="ARBA" id="ARBA00022908"/>
    </source>
</evidence>
<dbReference type="InterPro" id="IPR013762">
    <property type="entry name" value="Integrase-like_cat_sf"/>
</dbReference>
<accession>A0A222NYQ4</accession>
<proteinExistence type="predicted"/>
<evidence type="ECO:0000259" key="4">
    <source>
        <dbReference type="PROSITE" id="PS51898"/>
    </source>
</evidence>